<dbReference type="OrthoDB" id="377680at2759"/>
<dbReference type="Proteomes" id="UP000006319">
    <property type="component" value="Chromosome 10"/>
</dbReference>
<keyword evidence="1" id="KW-0812">Transmembrane</keyword>
<dbReference type="GeneID" id="14693165"/>
<organism evidence="3 4">
    <name type="scientific">Plasmodium cynomolgi (strain B)</name>
    <dbReference type="NCBI Taxonomy" id="1120755"/>
    <lineage>
        <taxon>Eukaryota</taxon>
        <taxon>Sar</taxon>
        <taxon>Alveolata</taxon>
        <taxon>Apicomplexa</taxon>
        <taxon>Aconoidasida</taxon>
        <taxon>Haemosporida</taxon>
        <taxon>Plasmodiidae</taxon>
        <taxon>Plasmodium</taxon>
        <taxon>Plasmodium (Plasmodium)</taxon>
    </lineage>
</organism>
<protein>
    <recommendedName>
        <fullName evidence="2">RAP domain-containing protein</fullName>
    </recommendedName>
</protein>
<dbReference type="AlphaFoldDB" id="K6UDL4"/>
<keyword evidence="1" id="KW-0472">Membrane</keyword>
<dbReference type="KEGG" id="pcy:PCYB_101560"/>
<feature type="domain" description="RAP" evidence="2">
    <location>
        <begin position="54"/>
        <end position="125"/>
    </location>
</feature>
<keyword evidence="1" id="KW-1133">Transmembrane helix</keyword>
<dbReference type="EMBL" id="DF157102">
    <property type="protein sequence ID" value="GAB66806.1"/>
    <property type="molecule type" value="Genomic_DNA"/>
</dbReference>
<evidence type="ECO:0000256" key="1">
    <source>
        <dbReference type="SAM" id="Phobius"/>
    </source>
</evidence>
<dbReference type="PhylomeDB" id="K6UDL4"/>
<proteinExistence type="predicted"/>
<name>K6UDL4_PLACD</name>
<evidence type="ECO:0000313" key="3">
    <source>
        <dbReference type="EMBL" id="GAB66806.1"/>
    </source>
</evidence>
<evidence type="ECO:0000313" key="4">
    <source>
        <dbReference type="Proteomes" id="UP000006319"/>
    </source>
</evidence>
<dbReference type="VEuPathDB" id="PlasmoDB:PCYB_101560"/>
<sequence>MLKKEEKNYYFSQSVIFHMLRKHYGNAIYEYVTNEKIPLDVYINLRNNDQQKNVAIEFNGRTHYVLVLTKGGYSTDAVHYTMKQNCNTKYKMWILSNLNFYTISVPYYYWNGLHECQKEQHLLHAMQIL</sequence>
<keyword evidence="4" id="KW-1185">Reference proteome</keyword>
<accession>K6UDL4</accession>
<dbReference type="OMA" id="YSTDAVH"/>
<dbReference type="PROSITE" id="PS51286">
    <property type="entry name" value="RAP"/>
    <property type="match status" value="1"/>
</dbReference>
<gene>
    <name evidence="3" type="ORF">PCYB_101560</name>
</gene>
<dbReference type="InterPro" id="IPR013584">
    <property type="entry name" value="RAP"/>
</dbReference>
<feature type="transmembrane region" description="Helical" evidence="1">
    <location>
        <begin position="92"/>
        <end position="110"/>
    </location>
</feature>
<evidence type="ECO:0000259" key="2">
    <source>
        <dbReference type="PROSITE" id="PS51286"/>
    </source>
</evidence>
<dbReference type="RefSeq" id="XP_004222753.1">
    <property type="nucleotide sequence ID" value="XM_004222705.1"/>
</dbReference>
<reference evidence="3 4" key="1">
    <citation type="journal article" date="2012" name="Nat. Genet.">
        <title>Plasmodium cynomolgi genome sequences provide insight into Plasmodium vivax and the monkey malaria clade.</title>
        <authorList>
            <person name="Tachibana S."/>
            <person name="Sullivan S.A."/>
            <person name="Kawai S."/>
            <person name="Nakamura S."/>
            <person name="Kim H.R."/>
            <person name="Goto N."/>
            <person name="Arisue N."/>
            <person name="Palacpac N.M.Q."/>
            <person name="Honma H."/>
            <person name="Yagi M."/>
            <person name="Tougan T."/>
            <person name="Katakai Y."/>
            <person name="Kaneko O."/>
            <person name="Mita T."/>
            <person name="Kita K."/>
            <person name="Yasutomi Y."/>
            <person name="Sutton P.L."/>
            <person name="Shakhbatyan R."/>
            <person name="Horii T."/>
            <person name="Yasunaga T."/>
            <person name="Barnwell J.W."/>
            <person name="Escalante A.A."/>
            <person name="Carlton J.M."/>
            <person name="Tanabe K."/>
        </authorList>
    </citation>
    <scope>NUCLEOTIDE SEQUENCE [LARGE SCALE GENOMIC DNA]</scope>
    <source>
        <strain evidence="3 4">B</strain>
    </source>
</reference>
<dbReference type="Pfam" id="PF08373">
    <property type="entry name" value="RAP"/>
    <property type="match status" value="1"/>
</dbReference>